<evidence type="ECO:0000256" key="8">
    <source>
        <dbReference type="PIRSR" id="PIRSR630616-3"/>
    </source>
</evidence>
<dbReference type="GO" id="GO:0005524">
    <property type="term" value="F:ATP binding"/>
    <property type="evidence" value="ECO:0007669"/>
    <property type="project" value="UniProtKB-KW"/>
</dbReference>
<dbReference type="PROSITE" id="PS50011">
    <property type="entry name" value="PROTEIN_KINASE_DOM"/>
    <property type="match status" value="1"/>
</dbReference>
<dbReference type="KEGG" id="vcn:VOLCADRAFT_102889"/>
<feature type="binding site" evidence="7">
    <location>
        <begin position="152"/>
        <end position="153"/>
    </location>
    <ligand>
        <name>ATP</name>
        <dbReference type="ChEBI" id="CHEBI:30616"/>
    </ligand>
</feature>
<keyword evidence="1" id="KW-0723">Serine/threonine-protein kinase</keyword>
<protein>
    <recommendedName>
        <fullName evidence="9">Protein kinase domain-containing protein</fullName>
    </recommendedName>
</protein>
<dbReference type="EMBL" id="GL378323">
    <property type="protein sequence ID" value="EFJ52931.1"/>
    <property type="molecule type" value="Genomic_DNA"/>
</dbReference>
<keyword evidence="11" id="KW-1185">Reference proteome</keyword>
<dbReference type="PROSITE" id="PS00108">
    <property type="entry name" value="PROTEIN_KINASE_ST"/>
    <property type="match status" value="1"/>
</dbReference>
<feature type="binding site" evidence="7">
    <location>
        <position position="166"/>
    </location>
    <ligand>
        <name>ATP</name>
        <dbReference type="ChEBI" id="CHEBI:30616"/>
    </ligand>
</feature>
<proteinExistence type="predicted"/>
<evidence type="ECO:0000256" key="1">
    <source>
        <dbReference type="ARBA" id="ARBA00022527"/>
    </source>
</evidence>
<dbReference type="InterPro" id="IPR011009">
    <property type="entry name" value="Kinase-like_dom_sf"/>
</dbReference>
<name>D8TIQ6_VOLCA</name>
<evidence type="ECO:0000256" key="4">
    <source>
        <dbReference type="ARBA" id="ARBA00022777"/>
    </source>
</evidence>
<keyword evidence="3 7" id="KW-0547">Nucleotide-binding</keyword>
<dbReference type="InterPro" id="IPR008271">
    <property type="entry name" value="Ser/Thr_kinase_AS"/>
</dbReference>
<organism evidence="11">
    <name type="scientific">Volvox carteri f. nagariensis</name>
    <dbReference type="NCBI Taxonomy" id="3068"/>
    <lineage>
        <taxon>Eukaryota</taxon>
        <taxon>Viridiplantae</taxon>
        <taxon>Chlorophyta</taxon>
        <taxon>core chlorophytes</taxon>
        <taxon>Chlorophyceae</taxon>
        <taxon>CS clade</taxon>
        <taxon>Chlamydomonadales</taxon>
        <taxon>Volvocaceae</taxon>
        <taxon>Volvox</taxon>
    </lineage>
</organism>
<dbReference type="GO" id="GO:0004674">
    <property type="term" value="F:protein serine/threonine kinase activity"/>
    <property type="evidence" value="ECO:0007669"/>
    <property type="project" value="UniProtKB-KW"/>
</dbReference>
<evidence type="ECO:0000256" key="7">
    <source>
        <dbReference type="PIRSR" id="PIRSR630616-2"/>
    </source>
</evidence>
<evidence type="ECO:0000259" key="9">
    <source>
        <dbReference type="PROSITE" id="PS50011"/>
    </source>
</evidence>
<feature type="binding site" evidence="7">
    <location>
        <begin position="105"/>
        <end position="107"/>
    </location>
    <ligand>
        <name>ATP</name>
        <dbReference type="ChEBI" id="CHEBI:30616"/>
    </ligand>
</feature>
<feature type="cross-link" description="Glycyl lysine isopeptide (Lys-Gly) (interchain with G-Cter in SUMO2)" evidence="8">
    <location>
        <position position="150"/>
    </location>
</feature>
<dbReference type="InParanoid" id="D8TIQ6"/>
<dbReference type="GeneID" id="9625282"/>
<evidence type="ECO:0000256" key="5">
    <source>
        <dbReference type="ARBA" id="ARBA00022840"/>
    </source>
</evidence>
<dbReference type="OrthoDB" id="10252354at2759"/>
<feature type="domain" description="Protein kinase" evidence="9">
    <location>
        <begin position="28"/>
        <end position="323"/>
    </location>
</feature>
<evidence type="ECO:0000256" key="2">
    <source>
        <dbReference type="ARBA" id="ARBA00022679"/>
    </source>
</evidence>
<reference evidence="10 11" key="1">
    <citation type="journal article" date="2010" name="Science">
        <title>Genomic analysis of organismal complexity in the multicellular green alga Volvox carteri.</title>
        <authorList>
            <person name="Prochnik S.E."/>
            <person name="Umen J."/>
            <person name="Nedelcu A.M."/>
            <person name="Hallmann A."/>
            <person name="Miller S.M."/>
            <person name="Nishii I."/>
            <person name="Ferris P."/>
            <person name="Kuo A."/>
            <person name="Mitros T."/>
            <person name="Fritz-Laylin L.K."/>
            <person name="Hellsten U."/>
            <person name="Chapman J."/>
            <person name="Simakov O."/>
            <person name="Rensing S.A."/>
            <person name="Terry A."/>
            <person name="Pangilinan J."/>
            <person name="Kapitonov V."/>
            <person name="Jurka J."/>
            <person name="Salamov A."/>
            <person name="Shapiro H."/>
            <person name="Schmutz J."/>
            <person name="Grimwood J."/>
            <person name="Lindquist E."/>
            <person name="Lucas S."/>
            <person name="Grigoriev I.V."/>
            <person name="Schmitt R."/>
            <person name="Kirk D."/>
            <person name="Rokhsar D.S."/>
        </authorList>
    </citation>
    <scope>NUCLEOTIDE SEQUENCE [LARGE SCALE GENOMIC DNA]</scope>
    <source>
        <strain evidence="11">f. Nagariensis / Eve</strain>
    </source>
</reference>
<dbReference type="InterPro" id="IPR030616">
    <property type="entry name" value="Aur-like"/>
</dbReference>
<evidence type="ECO:0000313" key="10">
    <source>
        <dbReference type="EMBL" id="EFJ52931.1"/>
    </source>
</evidence>
<dbReference type="eggNOG" id="KOG0580">
    <property type="taxonomic scope" value="Eukaryota"/>
</dbReference>
<evidence type="ECO:0000256" key="3">
    <source>
        <dbReference type="ARBA" id="ARBA00022741"/>
    </source>
</evidence>
<dbReference type="SMART" id="SM00220">
    <property type="entry name" value="S_TKc"/>
    <property type="match status" value="1"/>
</dbReference>
<dbReference type="InterPro" id="IPR000719">
    <property type="entry name" value="Prot_kinase_dom"/>
</dbReference>
<feature type="active site" description="Proton acceptor" evidence="6">
    <location>
        <position position="148"/>
    </location>
</feature>
<sequence length="421" mass="46043">MQLLCNSAACPQEICVAIEEASCLSDAFETCRPLAYHSDCYVSVARCKRNGTQLVLKAYLRDQLSPGARQQVQTEIDIHSSLQHPNIVQFLAAFEDYARVYLLLEYAAGGDLRKHLQGLSESRIRDFFIAPVLQALNVLHNKGFSHRDLKPENCLVSGSETVKLADFGLAQPTHLPEDACATDTDSCGVSMGCTSGGCRSMDSECSSSGRTPAVICTAGGTPLYAAPEVLRAMFRNHGMQSAVGPKNDVWALGVMALEAVTGCHPFSPDHYHYENVLYSIAHCNKVNLPSNLSPEFTDWLEQALNRDPSQRASVAELLAHPWLSKRYTPEEESMSSRCDSKSIAWGPVFHFLDCQRLCSQSQSWLWGSAAKALSRIRRLPEPVRVSLARVNSIARLRLRDLPLPQKPAVATAAAPAALSAG</sequence>
<evidence type="ECO:0000313" key="11">
    <source>
        <dbReference type="Proteomes" id="UP000001058"/>
    </source>
</evidence>
<feature type="binding site" evidence="7">
    <location>
        <position position="57"/>
    </location>
    <ligand>
        <name>ATP</name>
        <dbReference type="ChEBI" id="CHEBI:30616"/>
    </ligand>
</feature>
<dbReference type="AlphaFoldDB" id="D8TIQ6"/>
<gene>
    <name evidence="10" type="ORF">VOLCADRAFT_102889</name>
</gene>
<dbReference type="Pfam" id="PF00069">
    <property type="entry name" value="Pkinase"/>
    <property type="match status" value="2"/>
</dbReference>
<accession>D8TIQ6</accession>
<keyword evidence="2" id="KW-0808">Transferase</keyword>
<evidence type="ECO:0000256" key="6">
    <source>
        <dbReference type="PIRSR" id="PIRSR630616-1"/>
    </source>
</evidence>
<dbReference type="Gene3D" id="1.10.510.10">
    <property type="entry name" value="Transferase(Phosphotransferase) domain 1"/>
    <property type="match status" value="1"/>
</dbReference>
<keyword evidence="4" id="KW-0418">Kinase</keyword>
<dbReference type="SUPFAM" id="SSF56112">
    <property type="entry name" value="Protein kinase-like (PK-like)"/>
    <property type="match status" value="1"/>
</dbReference>
<dbReference type="RefSeq" id="XP_002945936.1">
    <property type="nucleotide sequence ID" value="XM_002945890.1"/>
</dbReference>
<dbReference type="STRING" id="3068.D8TIQ6"/>
<keyword evidence="5 7" id="KW-0067">ATP-binding</keyword>
<dbReference type="PANTHER" id="PTHR24350">
    <property type="entry name" value="SERINE/THREONINE-PROTEIN KINASE IAL-RELATED"/>
    <property type="match status" value="1"/>
</dbReference>
<dbReference type="Proteomes" id="UP000001058">
    <property type="component" value="Unassembled WGS sequence"/>
</dbReference>